<dbReference type="Gene3D" id="2.60.120.620">
    <property type="entry name" value="q2cbj1_9rhob like domain"/>
    <property type="match status" value="1"/>
</dbReference>
<dbReference type="GO" id="GO:0005506">
    <property type="term" value="F:iron ion binding"/>
    <property type="evidence" value="ECO:0007669"/>
    <property type="project" value="UniProtKB-ARBA"/>
</dbReference>
<gene>
    <name evidence="3" type="ORF">CNE99_07655</name>
</gene>
<proteinExistence type="predicted"/>
<dbReference type="SUPFAM" id="SSF51197">
    <property type="entry name" value="Clavaminate synthase-like"/>
    <property type="match status" value="1"/>
</dbReference>
<dbReference type="Proteomes" id="UP000219327">
    <property type="component" value="Unassembled WGS sequence"/>
</dbReference>
<comment type="caution">
    <text evidence="3">The sequence shown here is derived from an EMBL/GenBank/DDBJ whole genome shotgun (WGS) entry which is preliminary data.</text>
</comment>
<evidence type="ECO:0000313" key="3">
    <source>
        <dbReference type="EMBL" id="PDH37866.1"/>
    </source>
</evidence>
<evidence type="ECO:0000313" key="4">
    <source>
        <dbReference type="Proteomes" id="UP000219327"/>
    </source>
</evidence>
<dbReference type="InterPro" id="IPR008775">
    <property type="entry name" value="Phytyl_CoA_dOase-like"/>
</dbReference>
<reference evidence="3 4" key="1">
    <citation type="submission" date="2017-08" db="EMBL/GenBank/DDBJ databases">
        <title>Fine stratification of microbial communities through a metagenomic profile of the photic zone.</title>
        <authorList>
            <person name="Haro-Moreno J.M."/>
            <person name="Lopez-Perez M."/>
            <person name="De La Torre J."/>
            <person name="Picazo A."/>
            <person name="Camacho A."/>
            <person name="Rodriguez-Valera F."/>
        </authorList>
    </citation>
    <scope>NUCLEOTIDE SEQUENCE [LARGE SCALE GENOMIC DNA]</scope>
    <source>
        <strain evidence="3">MED-G24</strain>
    </source>
</reference>
<dbReference type="GO" id="GO:0016706">
    <property type="term" value="F:2-oxoglutarate-dependent dioxygenase activity"/>
    <property type="evidence" value="ECO:0007669"/>
    <property type="project" value="UniProtKB-ARBA"/>
</dbReference>
<name>A0A2A5WP24_9GAMM</name>
<organism evidence="3 4">
    <name type="scientific">OM182 bacterium MED-G24</name>
    <dbReference type="NCBI Taxonomy" id="1986255"/>
    <lineage>
        <taxon>Bacteria</taxon>
        <taxon>Pseudomonadati</taxon>
        <taxon>Pseudomonadota</taxon>
        <taxon>Gammaproteobacteria</taxon>
        <taxon>OMG group</taxon>
        <taxon>OM182 clade</taxon>
    </lineage>
</organism>
<evidence type="ECO:0000256" key="2">
    <source>
        <dbReference type="ARBA" id="ARBA00023004"/>
    </source>
</evidence>
<dbReference type="PANTHER" id="PTHR20883">
    <property type="entry name" value="PHYTANOYL-COA DIOXYGENASE DOMAIN CONTAINING 1"/>
    <property type="match status" value="1"/>
</dbReference>
<evidence type="ECO:0000256" key="1">
    <source>
        <dbReference type="ARBA" id="ARBA00022723"/>
    </source>
</evidence>
<protein>
    <recommendedName>
        <fullName evidence="5">Phytanoyl-CoA dioxygenase</fullName>
    </recommendedName>
</protein>
<keyword evidence="1" id="KW-0479">Metal-binding</keyword>
<dbReference type="AlphaFoldDB" id="A0A2A5WP24"/>
<dbReference type="EMBL" id="NTKD01000043">
    <property type="protein sequence ID" value="PDH37866.1"/>
    <property type="molecule type" value="Genomic_DNA"/>
</dbReference>
<keyword evidence="2" id="KW-0408">Iron</keyword>
<sequence length="305" mass="33372">MNALPEPTCDLTLARSQMDEWGYCILADVMNTEEVDAVRERLMSQKAGEEQRGVAYHGADRKQLIKFLLNKGPAFIDLLFKPQIRGMIAHVLGPAYLLSSYNGHIAHPGGSKAFHTDQFWMPQPVVPGQPVEVKPGAITRGGNRGHHVGGNSDVPTPAIAPAFVCNAMWMLDDFTPDNGATIVVPGSHLSGRQPDHDLDDNANWVPACGKAGSVIVFEGRVWHSTGVNQSNNPRIGLTTNFCAPQFRQQENFLLGTSPEILENATDELLDLIGFKPWQGYGGYESYYETVQRGLYALGELTPDDA</sequence>
<dbReference type="PANTHER" id="PTHR20883:SF15">
    <property type="entry name" value="PHYTANOYL-COA DIOXYGENASE DOMAIN-CONTAINING PROTEIN 1"/>
    <property type="match status" value="1"/>
</dbReference>
<accession>A0A2A5WP24</accession>
<evidence type="ECO:0008006" key="5">
    <source>
        <dbReference type="Google" id="ProtNLM"/>
    </source>
</evidence>
<dbReference type="Pfam" id="PF05721">
    <property type="entry name" value="PhyH"/>
    <property type="match status" value="1"/>
</dbReference>